<gene>
    <name evidence="2" type="ORF">KC01_LOCUS11892</name>
</gene>
<accession>A0AAV2JUE1</accession>
<sequence length="101" mass="11716">MCVGLASPFPGQQPHDWLEEVSDEQDAASDWLNTFFTFLYGVISPSDSDETEEDEEERRHGRADSLRDEDEEEDEEDERERQTRRESKLGQKVVIVGLQNQ</sequence>
<feature type="compositionally biased region" description="Acidic residues" evidence="1">
    <location>
        <begin position="47"/>
        <end position="56"/>
    </location>
</feature>
<dbReference type="Proteomes" id="UP001497482">
    <property type="component" value="Chromosome 14"/>
</dbReference>
<feature type="region of interest" description="Disordered" evidence="1">
    <location>
        <begin position="44"/>
        <end position="101"/>
    </location>
</feature>
<dbReference type="AlphaFoldDB" id="A0AAV2JUE1"/>
<evidence type="ECO:0000313" key="2">
    <source>
        <dbReference type="EMBL" id="CAL1581120.1"/>
    </source>
</evidence>
<proteinExistence type="predicted"/>
<feature type="compositionally biased region" description="Acidic residues" evidence="1">
    <location>
        <begin position="67"/>
        <end position="78"/>
    </location>
</feature>
<feature type="region of interest" description="Disordered" evidence="1">
    <location>
        <begin position="1"/>
        <end position="22"/>
    </location>
</feature>
<name>A0AAV2JUE1_KNICA</name>
<keyword evidence="3" id="KW-1185">Reference proteome</keyword>
<feature type="compositionally biased region" description="Basic and acidic residues" evidence="1">
    <location>
        <begin position="57"/>
        <end position="66"/>
    </location>
</feature>
<organism evidence="2 3">
    <name type="scientific">Knipowitschia caucasica</name>
    <name type="common">Caucasian dwarf goby</name>
    <name type="synonym">Pomatoschistus caucasicus</name>
    <dbReference type="NCBI Taxonomy" id="637954"/>
    <lineage>
        <taxon>Eukaryota</taxon>
        <taxon>Metazoa</taxon>
        <taxon>Chordata</taxon>
        <taxon>Craniata</taxon>
        <taxon>Vertebrata</taxon>
        <taxon>Euteleostomi</taxon>
        <taxon>Actinopterygii</taxon>
        <taxon>Neopterygii</taxon>
        <taxon>Teleostei</taxon>
        <taxon>Neoteleostei</taxon>
        <taxon>Acanthomorphata</taxon>
        <taxon>Gobiaria</taxon>
        <taxon>Gobiiformes</taxon>
        <taxon>Gobioidei</taxon>
        <taxon>Gobiidae</taxon>
        <taxon>Gobiinae</taxon>
        <taxon>Knipowitschia</taxon>
    </lineage>
</organism>
<reference evidence="2 3" key="1">
    <citation type="submission" date="2024-04" db="EMBL/GenBank/DDBJ databases">
        <authorList>
            <person name="Waldvogel A.-M."/>
            <person name="Schoenle A."/>
        </authorList>
    </citation>
    <scope>NUCLEOTIDE SEQUENCE [LARGE SCALE GENOMIC DNA]</scope>
</reference>
<evidence type="ECO:0000313" key="3">
    <source>
        <dbReference type="Proteomes" id="UP001497482"/>
    </source>
</evidence>
<feature type="compositionally biased region" description="Basic and acidic residues" evidence="1">
    <location>
        <begin position="79"/>
        <end position="89"/>
    </location>
</feature>
<protein>
    <submittedName>
        <fullName evidence="2">Uncharacterized protein</fullName>
    </submittedName>
</protein>
<dbReference type="EMBL" id="OZ035836">
    <property type="protein sequence ID" value="CAL1581120.1"/>
    <property type="molecule type" value="Genomic_DNA"/>
</dbReference>
<evidence type="ECO:0000256" key="1">
    <source>
        <dbReference type="SAM" id="MobiDB-lite"/>
    </source>
</evidence>